<dbReference type="RefSeq" id="WP_133528499.1">
    <property type="nucleotide sequence ID" value="NZ_SNXO01000018.1"/>
</dbReference>
<dbReference type="AlphaFoldDB" id="A0A4V3CRA6"/>
<name>A0A4V3CRA6_9FIRM</name>
<keyword evidence="2" id="KW-1185">Reference proteome</keyword>
<comment type="caution">
    <text evidence="1">The sequence shown here is derived from an EMBL/GenBank/DDBJ whole genome shotgun (WGS) entry which is preliminary data.</text>
</comment>
<evidence type="ECO:0000313" key="2">
    <source>
        <dbReference type="Proteomes" id="UP000295500"/>
    </source>
</evidence>
<dbReference type="EMBL" id="SNXO01000018">
    <property type="protein sequence ID" value="TDP55982.1"/>
    <property type="molecule type" value="Genomic_DNA"/>
</dbReference>
<organism evidence="1 2">
    <name type="scientific">Aminicella lysinilytica</name>
    <dbReference type="NCBI Taxonomy" id="433323"/>
    <lineage>
        <taxon>Bacteria</taxon>
        <taxon>Bacillati</taxon>
        <taxon>Bacillota</taxon>
        <taxon>Clostridia</taxon>
        <taxon>Peptostreptococcales</taxon>
        <taxon>Anaerovoracaceae</taxon>
        <taxon>Aminicella</taxon>
    </lineage>
</organism>
<dbReference type="InterPro" id="IPR027417">
    <property type="entry name" value="P-loop_NTPase"/>
</dbReference>
<dbReference type="Proteomes" id="UP000295500">
    <property type="component" value="Unassembled WGS sequence"/>
</dbReference>
<reference evidence="1 2" key="1">
    <citation type="submission" date="2019-03" db="EMBL/GenBank/DDBJ databases">
        <title>Genomic Encyclopedia of Type Strains, Phase IV (KMG-IV): sequencing the most valuable type-strain genomes for metagenomic binning, comparative biology and taxonomic classification.</title>
        <authorList>
            <person name="Goeker M."/>
        </authorList>
    </citation>
    <scope>NUCLEOTIDE SEQUENCE [LARGE SCALE GENOMIC DNA]</scope>
    <source>
        <strain evidence="1 2">DSM 28287</strain>
    </source>
</reference>
<sequence>MKVYTLTGKSGTGKSFQAMNLCKELNIESVIDDGLFIYRNRVEAGISAKRQQTMVGAIKTALFNKPEHQAAVADRIKELAPDSILVLGTSDKMASRIVERLGLPAPIRQIHIEDITTEEERDVADRQRHIQGKHVIPVPTLQLKRDFAGYFMDPLRIFKGGNFFGGSPYSERTVVRPTFSYMGEFYISDSVITDIASCVAKETPGVAQAIKVYENTSPDALHLTVSLAVERNTLIWESAMDYQKALREQVENMTAFNVVKVDVEVKQVV</sequence>
<dbReference type="SUPFAM" id="SSF52540">
    <property type="entry name" value="P-loop containing nucleoside triphosphate hydrolases"/>
    <property type="match status" value="1"/>
</dbReference>
<proteinExistence type="predicted"/>
<dbReference type="OrthoDB" id="5429664at2"/>
<accession>A0A4V3CRA6</accession>
<evidence type="ECO:0000313" key="1">
    <source>
        <dbReference type="EMBL" id="TDP55982.1"/>
    </source>
</evidence>
<gene>
    <name evidence="1" type="ORF">EV211_11836</name>
</gene>
<protein>
    <submittedName>
        <fullName evidence="1">Putative alkaline shock family protein YloU</fullName>
    </submittedName>
</protein>